<gene>
    <name evidence="9" type="ORF">SAMN04488055_0155</name>
</gene>
<feature type="active site" description="Proton acceptor" evidence="7">
    <location>
        <position position="223"/>
    </location>
</feature>
<dbReference type="EMBL" id="FSRA01000001">
    <property type="protein sequence ID" value="SIN64999.1"/>
    <property type="molecule type" value="Genomic_DNA"/>
</dbReference>
<dbReference type="SUPFAM" id="SSF101821">
    <property type="entry name" value="Aminopeptidase/glucanase lid domain"/>
    <property type="match status" value="1"/>
</dbReference>
<feature type="binding site" evidence="8">
    <location>
        <position position="246"/>
    </location>
    <ligand>
        <name>Zn(2+)</name>
        <dbReference type="ChEBI" id="CHEBI:29105"/>
        <label>1</label>
    </ligand>
</feature>
<dbReference type="GO" id="GO:0046872">
    <property type="term" value="F:metal ion binding"/>
    <property type="evidence" value="ECO:0007669"/>
    <property type="project" value="UniProtKB-UniRule"/>
</dbReference>
<accession>A0A1N6D2P9</accession>
<feature type="binding site" evidence="8">
    <location>
        <position position="189"/>
    </location>
    <ligand>
        <name>Zn(2+)</name>
        <dbReference type="ChEBI" id="CHEBI:29105"/>
        <label>1</label>
    </ligand>
</feature>
<dbReference type="InterPro" id="IPR023367">
    <property type="entry name" value="Peptidase_M42_dom2"/>
</dbReference>
<dbReference type="PIRSF" id="PIRSF001123">
    <property type="entry name" value="PepA_GA"/>
    <property type="match status" value="1"/>
</dbReference>
<dbReference type="AlphaFoldDB" id="A0A1N6D2P9"/>
<evidence type="ECO:0000256" key="2">
    <source>
        <dbReference type="ARBA" id="ARBA00022438"/>
    </source>
</evidence>
<keyword evidence="10" id="KW-1185">Reference proteome</keyword>
<dbReference type="Proteomes" id="UP000185003">
    <property type="component" value="Unassembled WGS sequence"/>
</dbReference>
<evidence type="ECO:0000256" key="5">
    <source>
        <dbReference type="ARBA" id="ARBA00022801"/>
    </source>
</evidence>
<evidence type="ECO:0000313" key="9">
    <source>
        <dbReference type="EMBL" id="SIN64999.1"/>
    </source>
</evidence>
<evidence type="ECO:0000256" key="3">
    <source>
        <dbReference type="ARBA" id="ARBA00022670"/>
    </source>
</evidence>
<feature type="binding site" evidence="8">
    <location>
        <position position="189"/>
    </location>
    <ligand>
        <name>Zn(2+)</name>
        <dbReference type="ChEBI" id="CHEBI:29105"/>
        <label>2</label>
    </ligand>
</feature>
<feature type="binding site" evidence="8">
    <location>
        <position position="224"/>
    </location>
    <ligand>
        <name>Zn(2+)</name>
        <dbReference type="ChEBI" id="CHEBI:29105"/>
        <label>2</label>
    </ligand>
</feature>
<dbReference type="Pfam" id="PF05343">
    <property type="entry name" value="Peptidase_M42"/>
    <property type="match status" value="1"/>
</dbReference>
<sequence>MSKKQKSILTKESLAFLKTYLNNPSPTGFEKEGQKLWLEYLKPYIDDTIVDPYGSAVGVINPDAAFKVVIEAHADEISWFVNYISPEGLIYVIRNGGSDQAIAPSMRVNIHTEAGSVKAVFGWPAIHTRLRSSGDGKEPHPKVENIFLDCGARSRKEVEDLGIHVGCVVTFDDGFEELNYDYFICRALDNRIGGFMIAEVARLLKENKQRLPFGLYIVNAVQEEVGLRGAEMIAKRIKPNVAIITDVTHDTTTPMINKNIEGEIKCGGGPSITYGPAVHNILRDLIIKTAQKEKIPYQLHAVSRSTGTDTDAFAYSNDGTPSALISIPLRYMHTTVEMIKKDDIESTIQLIYQTLLNITPKTNFQYL</sequence>
<dbReference type="GO" id="GO:0004177">
    <property type="term" value="F:aminopeptidase activity"/>
    <property type="evidence" value="ECO:0007669"/>
    <property type="project" value="UniProtKB-UniRule"/>
</dbReference>
<dbReference type="Gene3D" id="3.40.630.10">
    <property type="entry name" value="Zn peptidases"/>
    <property type="match status" value="1"/>
</dbReference>
<feature type="binding site" evidence="8">
    <location>
        <position position="73"/>
    </location>
    <ligand>
        <name>Zn(2+)</name>
        <dbReference type="ChEBI" id="CHEBI:29105"/>
        <label>1</label>
    </ligand>
</feature>
<keyword evidence="5" id="KW-0378">Hydrolase</keyword>
<keyword evidence="3" id="KW-0645">Protease</keyword>
<dbReference type="OrthoDB" id="9772053at2"/>
<keyword evidence="2 9" id="KW-0031">Aminopeptidase</keyword>
<protein>
    <submittedName>
        <fullName evidence="9">Putative aminopeptidase FrvX</fullName>
    </submittedName>
</protein>
<organism evidence="9 10">
    <name type="scientific">Chitinophaga niabensis</name>
    <dbReference type="NCBI Taxonomy" id="536979"/>
    <lineage>
        <taxon>Bacteria</taxon>
        <taxon>Pseudomonadati</taxon>
        <taxon>Bacteroidota</taxon>
        <taxon>Chitinophagia</taxon>
        <taxon>Chitinophagales</taxon>
        <taxon>Chitinophagaceae</taxon>
        <taxon>Chitinophaga</taxon>
    </lineage>
</organism>
<dbReference type="GO" id="GO:0006508">
    <property type="term" value="P:proteolysis"/>
    <property type="evidence" value="ECO:0007669"/>
    <property type="project" value="UniProtKB-KW"/>
</dbReference>
<evidence type="ECO:0000256" key="7">
    <source>
        <dbReference type="PIRSR" id="PIRSR001123-1"/>
    </source>
</evidence>
<comment type="similarity">
    <text evidence="1 6">Belongs to the peptidase M42 family.</text>
</comment>
<name>A0A1N6D2P9_9BACT</name>
<dbReference type="SUPFAM" id="SSF53187">
    <property type="entry name" value="Zn-dependent exopeptidases"/>
    <property type="match status" value="1"/>
</dbReference>
<comment type="cofactor">
    <cofactor evidence="8">
        <name>a divalent metal cation</name>
        <dbReference type="ChEBI" id="CHEBI:60240"/>
    </cofactor>
    <text evidence="8">Binds 2 divalent metal cations per subunit.</text>
</comment>
<evidence type="ECO:0000256" key="4">
    <source>
        <dbReference type="ARBA" id="ARBA00022723"/>
    </source>
</evidence>
<dbReference type="Gene3D" id="2.40.30.40">
    <property type="entry name" value="Peptidase M42, domain 2"/>
    <property type="match status" value="1"/>
</dbReference>
<evidence type="ECO:0000256" key="1">
    <source>
        <dbReference type="ARBA" id="ARBA00006272"/>
    </source>
</evidence>
<evidence type="ECO:0000256" key="8">
    <source>
        <dbReference type="PIRSR" id="PIRSR001123-2"/>
    </source>
</evidence>
<dbReference type="RefSeq" id="WP_074237279.1">
    <property type="nucleotide sequence ID" value="NZ_FSRA01000001.1"/>
</dbReference>
<dbReference type="CDD" id="cd05656">
    <property type="entry name" value="M42_Frv"/>
    <property type="match status" value="1"/>
</dbReference>
<keyword evidence="4 8" id="KW-0479">Metal-binding</keyword>
<dbReference type="InterPro" id="IPR051464">
    <property type="entry name" value="Peptidase_M42_aminopept"/>
</dbReference>
<dbReference type="PANTHER" id="PTHR32481:SF0">
    <property type="entry name" value="AMINOPEPTIDASE YPDE-RELATED"/>
    <property type="match status" value="1"/>
</dbReference>
<dbReference type="PANTHER" id="PTHR32481">
    <property type="entry name" value="AMINOPEPTIDASE"/>
    <property type="match status" value="1"/>
</dbReference>
<evidence type="ECO:0000256" key="6">
    <source>
        <dbReference type="PIRNR" id="PIRNR001123"/>
    </source>
</evidence>
<dbReference type="InterPro" id="IPR008007">
    <property type="entry name" value="Peptidase_M42"/>
</dbReference>
<evidence type="ECO:0000313" key="10">
    <source>
        <dbReference type="Proteomes" id="UP000185003"/>
    </source>
</evidence>
<feature type="binding site" evidence="8">
    <location>
        <position position="333"/>
    </location>
    <ligand>
        <name>Zn(2+)</name>
        <dbReference type="ChEBI" id="CHEBI:29105"/>
        <label>2</label>
    </ligand>
</feature>
<proteinExistence type="inferred from homology"/>
<dbReference type="STRING" id="536979.SAMN04488055_0155"/>
<reference evidence="9 10" key="1">
    <citation type="submission" date="2016-11" db="EMBL/GenBank/DDBJ databases">
        <authorList>
            <person name="Jaros S."/>
            <person name="Januszkiewicz K."/>
            <person name="Wedrychowicz H."/>
        </authorList>
    </citation>
    <scope>NUCLEOTIDE SEQUENCE [LARGE SCALE GENOMIC DNA]</scope>
    <source>
        <strain evidence="9 10">DSM 24787</strain>
    </source>
</reference>